<evidence type="ECO:0000313" key="2">
    <source>
        <dbReference type="EMBL" id="MCZ4549764.1"/>
    </source>
</evidence>
<name>A0ABT4MRW0_GORRU</name>
<dbReference type="Gene3D" id="3.30.450.180">
    <property type="match status" value="1"/>
</dbReference>
<dbReference type="InterPro" id="IPR041413">
    <property type="entry name" value="MLTR_LBD"/>
</dbReference>
<evidence type="ECO:0000259" key="1">
    <source>
        <dbReference type="SMART" id="SM00530"/>
    </source>
</evidence>
<evidence type="ECO:0000313" key="3">
    <source>
        <dbReference type="Proteomes" id="UP001067235"/>
    </source>
</evidence>
<dbReference type="PANTHER" id="PTHR35010:SF2">
    <property type="entry name" value="BLL4672 PROTEIN"/>
    <property type="match status" value="1"/>
</dbReference>
<comment type="caution">
    <text evidence="2">The sequence shown here is derived from an EMBL/GenBank/DDBJ whole genome shotgun (WGS) entry which is preliminary data.</text>
</comment>
<proteinExistence type="predicted"/>
<dbReference type="InterPro" id="IPR001387">
    <property type="entry name" value="Cro/C1-type_HTH"/>
</dbReference>
<reference evidence="2" key="1">
    <citation type="submission" date="2022-12" db="EMBL/GenBank/DDBJ databases">
        <authorList>
            <person name="Krivoruchko A.V."/>
            <person name="Elkin A."/>
        </authorList>
    </citation>
    <scope>NUCLEOTIDE SEQUENCE</scope>
    <source>
        <strain evidence="2">IEGM 1388</strain>
    </source>
</reference>
<dbReference type="Gene3D" id="1.10.260.40">
    <property type="entry name" value="lambda repressor-like DNA-binding domains"/>
    <property type="match status" value="1"/>
</dbReference>
<organism evidence="2 3">
    <name type="scientific">Gordonia rubripertincta</name>
    <name type="common">Rhodococcus corallinus</name>
    <dbReference type="NCBI Taxonomy" id="36822"/>
    <lineage>
        <taxon>Bacteria</taxon>
        <taxon>Bacillati</taxon>
        <taxon>Actinomycetota</taxon>
        <taxon>Actinomycetes</taxon>
        <taxon>Mycobacteriales</taxon>
        <taxon>Gordoniaceae</taxon>
        <taxon>Gordonia</taxon>
    </lineage>
</organism>
<dbReference type="EMBL" id="JAPWIE010000002">
    <property type="protein sequence ID" value="MCZ4549764.1"/>
    <property type="molecule type" value="Genomic_DNA"/>
</dbReference>
<dbReference type="CDD" id="cd00093">
    <property type="entry name" value="HTH_XRE"/>
    <property type="match status" value="1"/>
</dbReference>
<feature type="domain" description="HTH cro/C1-type" evidence="1">
    <location>
        <begin position="9"/>
        <end position="81"/>
    </location>
</feature>
<dbReference type="Pfam" id="PF13560">
    <property type="entry name" value="HTH_31"/>
    <property type="match status" value="1"/>
</dbReference>
<dbReference type="Proteomes" id="UP001067235">
    <property type="component" value="Unassembled WGS sequence"/>
</dbReference>
<dbReference type="PANTHER" id="PTHR35010">
    <property type="entry name" value="BLL4672 PROTEIN-RELATED"/>
    <property type="match status" value="1"/>
</dbReference>
<dbReference type="InterPro" id="IPR010982">
    <property type="entry name" value="Lambda_DNA-bd_dom_sf"/>
</dbReference>
<dbReference type="SMART" id="SM00530">
    <property type="entry name" value="HTH_XRE"/>
    <property type="match status" value="1"/>
</dbReference>
<keyword evidence="3" id="KW-1185">Reference proteome</keyword>
<dbReference type="SUPFAM" id="SSF47413">
    <property type="entry name" value="lambda repressor-like DNA-binding domains"/>
    <property type="match status" value="1"/>
</dbReference>
<dbReference type="RefSeq" id="WP_084839566.1">
    <property type="nucleotide sequence ID" value="NZ_JAPWIE010000002.1"/>
</dbReference>
<dbReference type="Pfam" id="PF17765">
    <property type="entry name" value="MLTR_LBD"/>
    <property type="match status" value="1"/>
</dbReference>
<protein>
    <submittedName>
        <fullName evidence="2">Helix-turn-helix transcriptional regulator</fullName>
    </submittedName>
</protein>
<sequence>MDRAELADFLRRRRAALIPRDVGLPEGVRRRTPGLRRDEVASLAGMSTDYYTRLEQSRGPHPSTQIVASMARALRLTDDERDHLYLLSGHAPPPRIGGDSHVGPGLLHLLDKLDDIPACVVSDLGETLAQNRMNVLLVGDQSTVTGLDRFHTWRWFSDPETRTRFNSEDWARMSRKHVSDLRAIAAKRGDDIVVAELVGALQSTSDEFVELWSEHHVAARTSALKRFIHPEVGEIELLCETLVTQKEDQHLLVYFPQPGTEARERLDLLGVIGTQVLSDRT</sequence>
<accession>A0ABT4MRW0</accession>
<gene>
    <name evidence="2" type="ORF">O4213_07210</name>
</gene>